<reference evidence="3" key="1">
    <citation type="journal article" date="2019" name="Int. J. Syst. Evol. Microbiol.">
        <title>The Global Catalogue of Microorganisms (GCM) 10K type strain sequencing project: providing services to taxonomists for standard genome sequencing and annotation.</title>
        <authorList>
            <consortium name="The Broad Institute Genomics Platform"/>
            <consortium name="The Broad Institute Genome Sequencing Center for Infectious Disease"/>
            <person name="Wu L."/>
            <person name="Ma J."/>
        </authorList>
    </citation>
    <scope>NUCLEOTIDE SEQUENCE [LARGE SCALE GENOMIC DNA]</scope>
    <source>
        <strain evidence="3">CCUG 43114</strain>
    </source>
</reference>
<proteinExistence type="predicted"/>
<name>A0ABW0GJP8_9MICO</name>
<dbReference type="SUPFAM" id="SSF54593">
    <property type="entry name" value="Glyoxalase/Bleomycin resistance protein/Dihydroxybiphenyl dioxygenase"/>
    <property type="match status" value="1"/>
</dbReference>
<dbReference type="PROSITE" id="PS51819">
    <property type="entry name" value="VOC"/>
    <property type="match status" value="1"/>
</dbReference>
<dbReference type="Proteomes" id="UP001596122">
    <property type="component" value="Unassembled WGS sequence"/>
</dbReference>
<keyword evidence="3" id="KW-1185">Reference proteome</keyword>
<comment type="caution">
    <text evidence="2">The sequence shown here is derived from an EMBL/GenBank/DDBJ whole genome shotgun (WGS) entry which is preliminary data.</text>
</comment>
<dbReference type="Pfam" id="PF00903">
    <property type="entry name" value="Glyoxalase"/>
    <property type="match status" value="1"/>
</dbReference>
<accession>A0ABW0GJP8</accession>
<evidence type="ECO:0000313" key="3">
    <source>
        <dbReference type="Proteomes" id="UP001596122"/>
    </source>
</evidence>
<feature type="domain" description="VOC" evidence="1">
    <location>
        <begin position="3"/>
        <end position="126"/>
    </location>
</feature>
<gene>
    <name evidence="2" type="ORF">ACFPJ6_03855</name>
</gene>
<sequence length="126" mass="14073">MVERMRCELFPGDLDVAVTFYVDVLGFTVERDERSSASPYVALERGTVHVGLARREEAVDVDHRRPPVGVELVLEVGDEVSDLVAARDRAVGAGWPLDEDLTARPWGLVDFRLLDPAGYYWRITTG</sequence>
<organism evidence="2 3">
    <name type="scientific">Aquipuribacter nitratireducens</name>
    <dbReference type="NCBI Taxonomy" id="650104"/>
    <lineage>
        <taxon>Bacteria</taxon>
        <taxon>Bacillati</taxon>
        <taxon>Actinomycetota</taxon>
        <taxon>Actinomycetes</taxon>
        <taxon>Micrococcales</taxon>
        <taxon>Intrasporangiaceae</taxon>
        <taxon>Aquipuribacter</taxon>
    </lineage>
</organism>
<dbReference type="RefSeq" id="WP_340269144.1">
    <property type="nucleotide sequence ID" value="NZ_JBBEOG010000003.1"/>
</dbReference>
<dbReference type="InterPro" id="IPR037523">
    <property type="entry name" value="VOC_core"/>
</dbReference>
<dbReference type="Gene3D" id="3.10.180.10">
    <property type="entry name" value="2,3-Dihydroxybiphenyl 1,2-Dioxygenase, domain 1"/>
    <property type="match status" value="1"/>
</dbReference>
<evidence type="ECO:0000313" key="2">
    <source>
        <dbReference type="EMBL" id="MFC5379922.1"/>
    </source>
</evidence>
<dbReference type="InterPro" id="IPR029068">
    <property type="entry name" value="Glyas_Bleomycin-R_OHBP_Dase"/>
</dbReference>
<dbReference type="EMBL" id="JBHSLD010000004">
    <property type="protein sequence ID" value="MFC5379922.1"/>
    <property type="molecule type" value="Genomic_DNA"/>
</dbReference>
<evidence type="ECO:0000259" key="1">
    <source>
        <dbReference type="PROSITE" id="PS51819"/>
    </source>
</evidence>
<dbReference type="InterPro" id="IPR004360">
    <property type="entry name" value="Glyas_Fos-R_dOase_dom"/>
</dbReference>
<protein>
    <submittedName>
        <fullName evidence="2">VOC family protein</fullName>
    </submittedName>
</protein>